<feature type="coiled-coil region" evidence="1">
    <location>
        <begin position="1879"/>
        <end position="1913"/>
    </location>
</feature>
<dbReference type="PANTHER" id="PTHR18887:SF4">
    <property type="entry name" value="GOLGIN SUBFAMILY B MEMBER 1-LIKE"/>
    <property type="match status" value="1"/>
</dbReference>
<protein>
    <submittedName>
        <fullName evidence="5">Golgin subfamily B member 1-like isoform X1</fullName>
    </submittedName>
</protein>
<feature type="coiled-coil region" evidence="1">
    <location>
        <begin position="4453"/>
        <end position="4552"/>
    </location>
</feature>
<feature type="region of interest" description="Disordered" evidence="2">
    <location>
        <begin position="1"/>
        <end position="30"/>
    </location>
</feature>
<feature type="coiled-coil region" evidence="1">
    <location>
        <begin position="205"/>
        <end position="253"/>
    </location>
</feature>
<feature type="compositionally biased region" description="Polar residues" evidence="2">
    <location>
        <begin position="4310"/>
        <end position="4321"/>
    </location>
</feature>
<gene>
    <name evidence="5" type="primary">LOC102374600</name>
</gene>
<accession>A0A3Q0FY37</accession>
<evidence type="ECO:0000256" key="3">
    <source>
        <dbReference type="SAM" id="Phobius"/>
    </source>
</evidence>
<feature type="coiled-coil region" evidence="1">
    <location>
        <begin position="3020"/>
        <end position="3068"/>
    </location>
</feature>
<feature type="coiled-coil region" evidence="1">
    <location>
        <begin position="3942"/>
        <end position="4000"/>
    </location>
</feature>
<feature type="coiled-coil region" evidence="1">
    <location>
        <begin position="4590"/>
        <end position="4624"/>
    </location>
</feature>
<feature type="coiled-coil region" evidence="1">
    <location>
        <begin position="4150"/>
        <end position="4255"/>
    </location>
</feature>
<feature type="transmembrane region" description="Helical" evidence="3">
    <location>
        <begin position="4829"/>
        <end position="4849"/>
    </location>
</feature>
<feature type="region of interest" description="Disordered" evidence="2">
    <location>
        <begin position="2811"/>
        <end position="2841"/>
    </location>
</feature>
<name>A0A3Q0FY37_ALLSI</name>
<feature type="coiled-coil region" evidence="1">
    <location>
        <begin position="3318"/>
        <end position="3444"/>
    </location>
</feature>
<dbReference type="Proteomes" id="UP000189705">
    <property type="component" value="Unplaced"/>
</dbReference>
<feature type="coiled-coil region" evidence="1">
    <location>
        <begin position="1439"/>
        <end position="1511"/>
    </location>
</feature>
<dbReference type="KEGG" id="asn:102374600"/>
<feature type="compositionally biased region" description="Basic and acidic residues" evidence="2">
    <location>
        <begin position="59"/>
        <end position="79"/>
    </location>
</feature>
<keyword evidence="4" id="KW-1185">Reference proteome</keyword>
<dbReference type="InterPro" id="IPR026202">
    <property type="entry name" value="GOLGB1"/>
</dbReference>
<dbReference type="STRING" id="38654.A0A3Q0FY37"/>
<keyword evidence="3" id="KW-0812">Transmembrane</keyword>
<evidence type="ECO:0000256" key="1">
    <source>
        <dbReference type="SAM" id="Coils"/>
    </source>
</evidence>
<feature type="coiled-coil region" evidence="1">
    <location>
        <begin position="3501"/>
        <end position="3807"/>
    </location>
</feature>
<feature type="coiled-coil region" evidence="1">
    <location>
        <begin position="2286"/>
        <end position="2323"/>
    </location>
</feature>
<evidence type="ECO:0000256" key="2">
    <source>
        <dbReference type="SAM" id="MobiDB-lite"/>
    </source>
</evidence>
<dbReference type="SUPFAM" id="SSF57997">
    <property type="entry name" value="Tropomyosin"/>
    <property type="match status" value="1"/>
</dbReference>
<feature type="coiled-coil region" evidence="1">
    <location>
        <begin position="899"/>
        <end position="1046"/>
    </location>
</feature>
<feature type="coiled-coil region" evidence="1">
    <location>
        <begin position="1079"/>
        <end position="1145"/>
    </location>
</feature>
<feature type="coiled-coil region" evidence="1">
    <location>
        <begin position="2349"/>
        <end position="2636"/>
    </location>
</feature>
<feature type="coiled-coil region" evidence="1">
    <location>
        <begin position="1181"/>
        <end position="1303"/>
    </location>
</feature>
<feature type="coiled-coil region" evidence="1">
    <location>
        <begin position="3850"/>
        <end position="3881"/>
    </location>
</feature>
<dbReference type="RefSeq" id="XP_025052187.1">
    <property type="nucleotide sequence ID" value="XM_025196402.1"/>
</dbReference>
<organism evidence="4 5">
    <name type="scientific">Alligator sinensis</name>
    <name type="common">Chinese alligator</name>
    <dbReference type="NCBI Taxonomy" id="38654"/>
    <lineage>
        <taxon>Eukaryota</taxon>
        <taxon>Metazoa</taxon>
        <taxon>Chordata</taxon>
        <taxon>Craniata</taxon>
        <taxon>Vertebrata</taxon>
        <taxon>Euteleostomi</taxon>
        <taxon>Archelosauria</taxon>
        <taxon>Archosauria</taxon>
        <taxon>Crocodylia</taxon>
        <taxon>Alligatoridae</taxon>
        <taxon>Alligatorinae</taxon>
        <taxon>Alligator</taxon>
    </lineage>
</organism>
<proteinExistence type="predicted"/>
<evidence type="ECO:0000313" key="4">
    <source>
        <dbReference type="Proteomes" id="UP000189705"/>
    </source>
</evidence>
<keyword evidence="3" id="KW-0472">Membrane</keyword>
<feature type="coiled-coil region" evidence="1">
    <location>
        <begin position="303"/>
        <end position="418"/>
    </location>
</feature>
<feature type="coiled-coil region" evidence="1">
    <location>
        <begin position="3183"/>
        <end position="3217"/>
    </location>
</feature>
<feature type="coiled-coil region" evidence="1">
    <location>
        <begin position="464"/>
        <end position="571"/>
    </location>
</feature>
<sequence length="4850" mass="562216">MWKRGSQENLSSKPVAPGSRNAANMSAADLTEQLARTEQLVTQLKELIREKDTELLKKDHQLKEEKEASEAKLSKEKLHNRAKVTSLTSQLEELKKQLSGSGQQELKAEQKKASKDSDHENAAANRGKILVLKRRIEDLETQVAQKNEELRNKTSELEAQYQRGAEMDAMLVEKEKKLHEKDAYIVDLHLACGGGDVTRVTLACNEELKNQLSAKESSLQNMQILVENLTKKVGDSEERCSLLQEQIKSLQNLQSKEKGHFQEREAMYIENIRMFQNIIQEKEKEFVIEAQKHEQELFKLAARSDASADLEQLLKALKQKLHEKEEVMLGRTQVIVMLQKELDDKDQQLKEVNENLKLLQSEKNNLQSKLDAEKHVMRAQLKDLMEKHELEMKKSLEKHELELRAMQEKHSAEALEIQERLETKLQERDQSLMQFQKRVTELSNNGQSNSEQVIDIDAVIKERMEQLEGQVKLKTEEASKSEAKFLKTKAWSKSKIKQLEDELKSLSSKNNDISALNNHISELEIEKEELQSKLQALSELRTQNEELQAKLELYEEQQRKLQADLEQVTKRAASQASESGSVDELQSQLLEWQEIVPESEEAHDQVREEKSAIALRMAQIEEEREGLIEDDWFFPGCSDPAIVSGQQELEEELTTGQGIGTLQQSRRKSNQASGKLQEEYSFDGKQCFQELNVTLDSTDSAEGENMGGWWPEYTSPNAVGLRTVVEELELERNQLQEQILFLEERCQDLEDRLQLQERMEALQNENERLQTQLTQLRSQQMRDAEKHQGLISNLNEQLKGLSDKNNFLETSLVEKEQKLLSTKEKVEEIETLKRSLQDKDLLNKELSEKFGQTEQKLDEALKKCSTYEVEGTEQKIAINDLTEKVATFKEKTLKQDAAVELMQQDLDQTNEELDRLNTNHLEERSQLIHDLQRHEREIDNLKEVLVEKDKEISVLSSSMTEYSEQITILKCQIQSKEAELREMEEALSKANRETHLLKEVQTVDIRDTSMKISALSEQNNTMALELEKAKELNGAKTKENEELVRQVSESSIIIKDLRSEIKANNITYHNKLMECESQITLLKEQMTKSSEKLQEIEIKHKEETEYLKSQLEEKNSSKEKLNSLLKEKENKEQTLENELKSVKDFYNKLVLEAAKKDEELSKLSFQLTEHIEHQETLKKALREKVNIITSLEQQLQVAQQQNEEAKLTLIEELKTKDMQSKELNNQLNEIQKIMNKMEIEAQNITSANKQLQADLEGKEKDLAEQIQAKVDLRNAVEVMEKEKQQLISENESLSKLLDTKECELLLRTQAMAAMEDKLSVSTLEYQKTLSELSDAKETLTKKCEQLSIFAKQKENSLTEQVLEKTKEYNVLISQLREQIQLLTIQLNNAKDGEMEKEGMLNDKLSECNMLVQKLSHSGEKILSLQKQIQDITLDCEGTSRSLEEKILQNASLLKQAEENKIDMDKFKDENMKLSQQVEERDLTIKNQGVKVENFQRQIAEKIEESAKLNTRLEILGKKVEMLKYEKEDLAVACSRKSSDCDILQSQLLQHQSELVSIKNKAHELTLETEKLKVDLEIANKTVIKKSDEIATLTSHLSQQGHNILALKDQIDSLIIEKETLKISLEEKEALLSQKEVLIEEMGENKVAGEARYLQIISDLQIQMQVLGSETSQTKQTMQEKENECRKQAQELKLFKDKSEESDMLRVQLSENMEVLSDLQCQLKTMTEKSAEMNESIVQKDKSLKQKVDEYVNLKAYVSEMKESSFMQQKQLEVLTSEVEQLKAIILEKELVVSNTTLLNEKLKIQLQDKENECEVLKKQVTDLEEAKLKLKREVNDQKRVINDTNQSLAERESFLVENTNLRKKLSDKASEDDGKLKLLTQVQSQVHELMQELEKSRQQLQEKESVFISLQEKFTAVCEQRTELNITLSKKEENITGLLHSLNEKDASMQLAESNISALTKEIKLLQEKLEKSDTALKNVASVLQEKDENFAINQKKIDSLTVELFSIKTEHQKALDQINIFKQDAQQKELTLQNLQLNCTEQAKNVELLKSELNNINSKSSQDCHDHTLLIDSLQKQVTSLEREKVLRQVNAEKLMVENRELIACQSLLQQKLEKLQEINEKLEASENYSRMQIDAVKLQMKTEKEQLQIQVSAKGEEVSELKLKVGKLEQSVLESENKWVTELDREIQQNSFLNEKVRNLESEIKSKDGKIHFLQQELDLMKEELTKNLSALYSTRLFCKEQDANTPNANYQVTDSKIKWEKFSSMVSTILSKEVEGEGLQLALLEKNKEIDILKKKLQNLQSLEKTKVLLQNDLEKVKGTYQSEIECLSQELVAVKETAQKQQSLLEGREELFAELNKQINFLQNQIDKSKEELKTSSENLSADRKKIVSLLAEMEKKDHLIENLTSQTKQQKDLISALSQQLKEKDCSVTQVMESLSNEMMKFSEERNVLNSKLQQLESDRNSSIQELNQVSQQLENYKKEVERNQVILSHKEAAFKDLMNEKEQMQFSLEKLGKEKENLKKKLQAALLIRKDLMQKIANIESSTQEEIEKEHKKTEELLKRIDELTQQMKLVQTQNRDLESHLETLKQQLLEKDAKINKMSETLSAEVSNLEHLQNYVAKLENDIAVKEKESEQNLKSMEDKDTLLAHMQSVLNEKEKAYGEECSQFILTIENLKAEIVKKDEFLNNINLVEPCLNAGDAKNFVGLNSEVSQLSQLERERDILHKKLQASLLAREEDVKKFQKEKEEHFKLGTDLSEQNNDFELLRKEHKTLQEVHQRKGEEFDCNQLLVCSPEKELEIHVAALQEKETTDPNGLESDEPKNKTQAVLEESQQTVGMTREETELEKLIDNQVKLQEETKMLKDEVRKTSFELDDKIEEMINLQDSVSQMEQPDKHHKDCMLDEINQLQKKLDIYDTEALHIKTTVEFRDKEKEALCKRGEDYKASKEEIEKLKINLQQANKLFVEKNKGIKELICVLMDFKDKFDQEKGKLKETVQLQLRWQENQEESQYFKKAFEAIEREREELITNLGKANAELVDMKMELKHFSEENKKLMVELDILHEKSLPTSEARDMVSCKKVKENYSDEDLVLAHSETNLLQSRLQGKDICVQSLQKDYSRRAKVVEERNYEIQKLTKRSQEQAGKNITVIDPVLQKQKTVAQEQSREHLHRKLQAALISRKEALKENKCLKGRIDELMLEKEELTSKSRTLECLLSELGKEKQNSDASSSLSTEETLAFENARLLTENENLTAACESLKSTMETIVQEKEAFSFQLSTLKDSQTVELTGWKAKHSELKQDYESLLQAYESISSKIAEMRQIIDLTRKEKQEAIQRFAEREREKQELEKQLYEAVDETEAIKNKLQQLAKSKQSTIDELQSKLERQTFEHEARMEELQQRLHEFILQNRQLMEENEQLKQTSENLKQALEKIQYENEVLHNDISATKSDQVQMELNEADMQSKITDALHERESLLRQVSMLNDDISGKELNMLALAQERSLLSEKVKETEESLEQKKRSLSKLENECGNLKQEIVILNERVKILEDDKCLLQEELENVQEMSFKVKNEREFLETELLNHTKKVDQLTDRLKSAQVQNSFLLQQLEDVKAKNCNLIREQEEQQLNIAKVFEEKVKHAQRGNDGTKTKTRELKELLKEKQQEINQLQKDSIKFQELILDLERSVKLSESKNDEFEKDLNNATEERAKLNEQIYSLNDKLSSQKNLLDQSKSDLDRVSAENLIWKREVQKKEDQLQNQRQEYEKELELSLQQLKTVHKREWLNLEEKYSALQREKDKVDGELHRLQKKVYVTDFLFRKVQADFNATIAKLSAFANCTASLPNDWGQVISEIKTLEKQFKEVIQNKEKQVVESYLEIQSLQSDTKEKMDPIQELNTTFSVLEESKNEVYSRQKSLDPQNYNELCRIKKENEILLNQQQKLGTILQSKEAALHELLKENNSLNHLLENSRDAGRQIKVLESNFARKEQELQQILLEKEKIQVELEKQIAISQQMKIRLNNKDTEISLLVSSKGGEISGYLTQIQTQHGKQINEYEQQLNSLQIKAQQSEEACQKMENELKNLQLKADKTAKDKTEIANEIDALRKSMSSLQNDRDVLFSKYKDLEYQHENILSQRDVLFTGIGNCDSDLKQEIRKHLNRIDDLHSENAKLSAQLIKCREDFNQVLSLKDHQLKELLKQKLDCMKDFEQEKLKLQKQITEMQLTNNLQKESTTSLEHENQILISKINELESLVASLNKEKLVSETREKHQMRESDQKIELAVNAQHGEKLQDIFKKIQKLGKFPKSSEGKDSKSVLTSEWGNETDTSPEKRLVDLQCQNKQLRSQTESFAKAMASLQDDRDRLIEDFKILQNKYESELKTEKKRGDELVTKLNDFTLQIVNVLKENDILSQELHTAKNKVTLDQVISEIENLCEEVSSQDLEISTLTSENKKHIQQIEAFSKAMSCLQDERDRLLQELSKLKAKEGASLATVEMSKLKNKVDDLERALHQTKAFQAETEKEIASYKNELVGLRMEKKHLLTESQALQNQYQMAIRERDRQIVELQKSQQDAIVKESSSSNHPIKALEMATLVRSENTPEQVKQLLAERNQLQNELQHCLQEMQQKDVTFQQINSKVMQSTEENGALSAQLKTISQTLRDNQLCYTELQNRYFKLEREYRAMQVASYQDAAQDKTRAEVPPGAPQERAAVIVELDNAELIELRTRLAETEQQYDSVQQTLSQLTETLSEERRMREAAEEALGQSKSVEMSSYRSVPRDYPIQIESDEEREALIIDPDKQVVRKIKGRALSFRRWLRRRSLYCSKLLTSRAKSRYFFLTYFVTLHLVVFLCLTGVL</sequence>
<feature type="region of interest" description="Disordered" evidence="2">
    <location>
        <begin position="4300"/>
        <end position="4322"/>
    </location>
</feature>
<keyword evidence="3" id="KW-1133">Transmembrane helix</keyword>
<feature type="region of interest" description="Disordered" evidence="2">
    <location>
        <begin position="656"/>
        <end position="675"/>
    </location>
</feature>
<feature type="coiled-coil region" evidence="1">
    <location>
        <begin position="1610"/>
        <end position="1644"/>
    </location>
</feature>
<dbReference type="GeneID" id="102374600"/>
<feature type="coiled-coil region" evidence="1">
    <location>
        <begin position="1670"/>
        <end position="1735"/>
    </location>
</feature>
<keyword evidence="1" id="KW-0175">Coiled coil</keyword>
<dbReference type="PANTHER" id="PTHR18887">
    <property type="entry name" value="GOLGI-ASSOCIATED PROTEIN GCP360-RELATED"/>
    <property type="match status" value="1"/>
</dbReference>
<feature type="coiled-coil region" evidence="1">
    <location>
        <begin position="4041"/>
        <end position="4110"/>
    </location>
</feature>
<feature type="coiled-coil region" evidence="1">
    <location>
        <begin position="1792"/>
        <end position="1840"/>
    </location>
</feature>
<feature type="coiled-coil region" evidence="1">
    <location>
        <begin position="129"/>
        <end position="167"/>
    </location>
</feature>
<feature type="coiled-coil region" evidence="1">
    <location>
        <begin position="3244"/>
        <end position="3271"/>
    </location>
</feature>
<feature type="coiled-coil region" evidence="1">
    <location>
        <begin position="1942"/>
        <end position="1976"/>
    </location>
</feature>
<feature type="coiled-coil region" evidence="1">
    <location>
        <begin position="2842"/>
        <end position="2869"/>
    </location>
</feature>
<dbReference type="GO" id="GO:0005794">
    <property type="term" value="C:Golgi apparatus"/>
    <property type="evidence" value="ECO:0007669"/>
    <property type="project" value="InterPro"/>
</dbReference>
<reference evidence="5" key="1">
    <citation type="submission" date="2025-08" db="UniProtKB">
        <authorList>
            <consortium name="RefSeq"/>
        </authorList>
    </citation>
    <scope>IDENTIFICATION</scope>
</reference>
<dbReference type="InParanoid" id="A0A3Q0FY37"/>
<evidence type="ECO:0000313" key="5">
    <source>
        <dbReference type="RefSeq" id="XP_025052187.1"/>
    </source>
</evidence>
<feature type="coiled-coil region" evidence="1">
    <location>
        <begin position="2019"/>
        <end position="2226"/>
    </location>
</feature>
<feature type="coiled-coil region" evidence="1">
    <location>
        <begin position="4707"/>
        <end position="4755"/>
    </location>
</feature>
<feature type="region of interest" description="Disordered" evidence="2">
    <location>
        <begin position="59"/>
        <end position="126"/>
    </location>
</feature>
<feature type="coiled-coil region" evidence="1">
    <location>
        <begin position="718"/>
        <end position="863"/>
    </location>
</feature>
<feature type="compositionally biased region" description="Basic and acidic residues" evidence="2">
    <location>
        <begin position="106"/>
        <end position="121"/>
    </location>
</feature>